<organism evidence="2 3">
    <name type="scientific">Ignelater luminosus</name>
    <name type="common">Cucubano</name>
    <name type="synonym">Pyrophorus luminosus</name>
    <dbReference type="NCBI Taxonomy" id="2038154"/>
    <lineage>
        <taxon>Eukaryota</taxon>
        <taxon>Metazoa</taxon>
        <taxon>Ecdysozoa</taxon>
        <taxon>Arthropoda</taxon>
        <taxon>Hexapoda</taxon>
        <taxon>Insecta</taxon>
        <taxon>Pterygota</taxon>
        <taxon>Neoptera</taxon>
        <taxon>Endopterygota</taxon>
        <taxon>Coleoptera</taxon>
        <taxon>Polyphaga</taxon>
        <taxon>Elateriformia</taxon>
        <taxon>Elateroidea</taxon>
        <taxon>Elateridae</taxon>
        <taxon>Agrypninae</taxon>
        <taxon>Pyrophorini</taxon>
        <taxon>Ignelater</taxon>
    </lineage>
</organism>
<protein>
    <submittedName>
        <fullName evidence="2">Uncharacterized protein</fullName>
    </submittedName>
</protein>
<reference evidence="2" key="1">
    <citation type="submission" date="2019-08" db="EMBL/GenBank/DDBJ databases">
        <title>The genome of the North American firefly Photinus pyralis.</title>
        <authorList>
            <consortium name="Photinus pyralis genome working group"/>
            <person name="Fallon T.R."/>
            <person name="Sander Lower S.E."/>
            <person name="Weng J.-K."/>
        </authorList>
    </citation>
    <scope>NUCLEOTIDE SEQUENCE</scope>
    <source>
        <strain evidence="2">TRF0915ILg1</strain>
        <tissue evidence="2">Whole body</tissue>
    </source>
</reference>
<feature type="region of interest" description="Disordered" evidence="1">
    <location>
        <begin position="63"/>
        <end position="100"/>
    </location>
</feature>
<evidence type="ECO:0000313" key="2">
    <source>
        <dbReference type="EMBL" id="KAF2887113.1"/>
    </source>
</evidence>
<sequence length="100" mass="11112">MCRDAGIQHILTAVATSRANEQDERYNATITAGLAALTTDNDWDEELRKVQFALNNTVNRVTRSDSENRHLRSGPGRPCGFASRSPRVDPGRTTAPKRIF</sequence>
<evidence type="ECO:0000313" key="3">
    <source>
        <dbReference type="Proteomes" id="UP000801492"/>
    </source>
</evidence>
<dbReference type="OrthoDB" id="6774450at2759"/>
<dbReference type="InterPro" id="IPR012337">
    <property type="entry name" value="RNaseH-like_sf"/>
</dbReference>
<dbReference type="SUPFAM" id="SSF53098">
    <property type="entry name" value="Ribonuclease H-like"/>
    <property type="match status" value="1"/>
</dbReference>
<dbReference type="Proteomes" id="UP000801492">
    <property type="component" value="Unassembled WGS sequence"/>
</dbReference>
<name>A0A8K0G688_IGNLU</name>
<comment type="caution">
    <text evidence="2">The sequence shown here is derived from an EMBL/GenBank/DDBJ whole genome shotgun (WGS) entry which is preliminary data.</text>
</comment>
<proteinExistence type="predicted"/>
<dbReference type="AlphaFoldDB" id="A0A8K0G688"/>
<accession>A0A8K0G688</accession>
<dbReference type="InterPro" id="IPR036397">
    <property type="entry name" value="RNaseH_sf"/>
</dbReference>
<dbReference type="Gene3D" id="3.30.420.10">
    <property type="entry name" value="Ribonuclease H-like superfamily/Ribonuclease H"/>
    <property type="match status" value="1"/>
</dbReference>
<evidence type="ECO:0000256" key="1">
    <source>
        <dbReference type="SAM" id="MobiDB-lite"/>
    </source>
</evidence>
<dbReference type="GO" id="GO:0003676">
    <property type="term" value="F:nucleic acid binding"/>
    <property type="evidence" value="ECO:0007669"/>
    <property type="project" value="InterPro"/>
</dbReference>
<keyword evidence="3" id="KW-1185">Reference proteome</keyword>
<gene>
    <name evidence="2" type="ORF">ILUMI_19060</name>
</gene>
<dbReference type="EMBL" id="VTPC01085081">
    <property type="protein sequence ID" value="KAF2887113.1"/>
    <property type="molecule type" value="Genomic_DNA"/>
</dbReference>